<organism evidence="1 2">
    <name type="scientific">Agromyces tropicus</name>
    <dbReference type="NCBI Taxonomy" id="555371"/>
    <lineage>
        <taxon>Bacteria</taxon>
        <taxon>Bacillati</taxon>
        <taxon>Actinomycetota</taxon>
        <taxon>Actinomycetes</taxon>
        <taxon>Micrococcales</taxon>
        <taxon>Microbacteriaceae</taxon>
        <taxon>Agromyces</taxon>
    </lineage>
</organism>
<protein>
    <recommendedName>
        <fullName evidence="3">3-methyladenine DNA glycosylase</fullName>
    </recommendedName>
</protein>
<reference evidence="2" key="1">
    <citation type="journal article" date="2019" name="Int. J. Syst. Evol. Microbiol.">
        <title>The Global Catalogue of Microorganisms (GCM) 10K type strain sequencing project: providing services to taxonomists for standard genome sequencing and annotation.</title>
        <authorList>
            <consortium name="The Broad Institute Genomics Platform"/>
            <consortium name="The Broad Institute Genome Sequencing Center for Infectious Disease"/>
            <person name="Wu L."/>
            <person name="Ma J."/>
        </authorList>
    </citation>
    <scope>NUCLEOTIDE SEQUENCE [LARGE SCALE GENOMIC DNA]</scope>
    <source>
        <strain evidence="2">JCM 15672</strain>
    </source>
</reference>
<name>A0ABP5GBQ2_9MICO</name>
<evidence type="ECO:0008006" key="3">
    <source>
        <dbReference type="Google" id="ProtNLM"/>
    </source>
</evidence>
<sequence>MSSSTAPVAAPARVLDAVDWRERERAHAERADALTEGHRDRRSRGERHPIEDFLFTYYSYSPSLLRRWHPGVGVELADAADDARAGWRWYVAGATPRGLVVDADGMLAEKGPMLRAVERMLRLTAARPAQFGCFGLHEWAMVYRQREHRHPVPLRLGQAATDEVVEANDIRCTHVDAFRFFTPDAVPRNRFSPTRQDQPDVEQPGCLHANMDVYKWAVKLGPLVPGELLLDAFELARDIRRLDMQASPYDMATWGGEPVRIETPDGKAEYVRRQRGFAGRANALRARILDAWPGDGTDVAPARSTR</sequence>
<accession>A0ABP5GBQ2</accession>
<dbReference type="EMBL" id="BAAAPW010000005">
    <property type="protein sequence ID" value="GAA2041438.1"/>
    <property type="molecule type" value="Genomic_DNA"/>
</dbReference>
<proteinExistence type="predicted"/>
<evidence type="ECO:0000313" key="1">
    <source>
        <dbReference type="EMBL" id="GAA2041438.1"/>
    </source>
</evidence>
<keyword evidence="2" id="KW-1185">Reference proteome</keyword>
<comment type="caution">
    <text evidence="1">The sequence shown here is derived from an EMBL/GenBank/DDBJ whole genome shotgun (WGS) entry which is preliminary data.</text>
</comment>
<evidence type="ECO:0000313" key="2">
    <source>
        <dbReference type="Proteomes" id="UP001501196"/>
    </source>
</evidence>
<gene>
    <name evidence="1" type="ORF">GCM10009819_29110</name>
</gene>
<dbReference type="RefSeq" id="WP_344375954.1">
    <property type="nucleotide sequence ID" value="NZ_BAAAPW010000005.1"/>
</dbReference>
<dbReference type="Proteomes" id="UP001501196">
    <property type="component" value="Unassembled WGS sequence"/>
</dbReference>